<reference evidence="3" key="1">
    <citation type="submission" date="2016-10" db="EMBL/GenBank/DDBJ databases">
        <authorList>
            <person name="Jeantristanb JTB J.-T."/>
            <person name="Ricardo R."/>
        </authorList>
    </citation>
    <scope>NUCLEOTIDE SEQUENCE [LARGE SCALE GENOMIC DNA]</scope>
</reference>
<accession>A0A2X0KVN8</accession>
<keyword evidence="3" id="KW-1185">Reference proteome</keyword>
<evidence type="ECO:0000256" key="1">
    <source>
        <dbReference type="SAM" id="MobiDB-lite"/>
    </source>
</evidence>
<feature type="compositionally biased region" description="Basic and acidic residues" evidence="1">
    <location>
        <begin position="123"/>
        <end position="132"/>
    </location>
</feature>
<protein>
    <submittedName>
        <fullName evidence="2">BZ3500_MvSof-1268-A1-R1_Chr3-3g06567 protein</fullName>
    </submittedName>
</protein>
<feature type="region of interest" description="Disordered" evidence="1">
    <location>
        <begin position="96"/>
        <end position="132"/>
    </location>
</feature>
<dbReference type="Proteomes" id="UP000249723">
    <property type="component" value="Unassembled WGS sequence"/>
</dbReference>
<dbReference type="AlphaFoldDB" id="A0A2X0KVN8"/>
<sequence>MKSAVKRHPTAVTTGEVIVPVRFGMIPSTHLGVFAEAIVNPQIPEEVGLIMPLIYSPLFQTSDERRSTPSPYGGIFRFARGSVALMFLASMIDHLSSQDQSSQDPPPWTTRWRTPPPPPRRSHQLEARCRPF</sequence>
<dbReference type="STRING" id="289078.A0A2X0KVN8"/>
<evidence type="ECO:0000313" key="3">
    <source>
        <dbReference type="Proteomes" id="UP000249723"/>
    </source>
</evidence>
<evidence type="ECO:0000313" key="2">
    <source>
        <dbReference type="EMBL" id="SCZ98092.1"/>
    </source>
</evidence>
<feature type="compositionally biased region" description="Pro residues" evidence="1">
    <location>
        <begin position="104"/>
        <end position="119"/>
    </location>
</feature>
<gene>
    <name evidence="2" type="ORF">BZ3500_MVSOF-1268-A1-R1_CHR3-3G06567</name>
</gene>
<dbReference type="EMBL" id="FMWP01000094">
    <property type="protein sequence ID" value="SCZ98092.1"/>
    <property type="molecule type" value="Genomic_DNA"/>
</dbReference>
<proteinExistence type="predicted"/>
<name>A0A2X0KVN8_9BASI</name>
<organism evidence="2 3">
    <name type="scientific">Microbotryum saponariae</name>
    <dbReference type="NCBI Taxonomy" id="289078"/>
    <lineage>
        <taxon>Eukaryota</taxon>
        <taxon>Fungi</taxon>
        <taxon>Dikarya</taxon>
        <taxon>Basidiomycota</taxon>
        <taxon>Pucciniomycotina</taxon>
        <taxon>Microbotryomycetes</taxon>
        <taxon>Microbotryales</taxon>
        <taxon>Microbotryaceae</taxon>
        <taxon>Microbotryum</taxon>
    </lineage>
</organism>